<evidence type="ECO:0000313" key="3">
    <source>
        <dbReference type="Proteomes" id="UP000282515"/>
    </source>
</evidence>
<reference evidence="2 3" key="1">
    <citation type="submission" date="2018-10" db="EMBL/GenBank/DDBJ databases">
        <title>Aeromicrobium sp. 9W16Y-2 whole genome shotgun sequence.</title>
        <authorList>
            <person name="Li F."/>
        </authorList>
    </citation>
    <scope>NUCLEOTIDE SEQUENCE [LARGE SCALE GENOMIC DNA]</scope>
    <source>
        <strain evidence="2 3">9W16Y-2</strain>
    </source>
</reference>
<dbReference type="AlphaFoldDB" id="A0A3L8PLS1"/>
<evidence type="ECO:0000313" key="2">
    <source>
        <dbReference type="EMBL" id="RLV55478.1"/>
    </source>
</evidence>
<dbReference type="EMBL" id="RDBF01000007">
    <property type="protein sequence ID" value="RLV55478.1"/>
    <property type="molecule type" value="Genomic_DNA"/>
</dbReference>
<dbReference type="InterPro" id="IPR021522">
    <property type="entry name" value="MctB"/>
</dbReference>
<accession>A0A3L8PLS1</accession>
<protein>
    <submittedName>
        <fullName evidence="2">Copper transporter</fullName>
    </submittedName>
</protein>
<organism evidence="2 3">
    <name type="scientific">Aeromicrobium phragmitis</name>
    <dbReference type="NCBI Taxonomy" id="2478914"/>
    <lineage>
        <taxon>Bacteria</taxon>
        <taxon>Bacillati</taxon>
        <taxon>Actinomycetota</taxon>
        <taxon>Actinomycetes</taxon>
        <taxon>Propionibacteriales</taxon>
        <taxon>Nocardioidaceae</taxon>
        <taxon>Aeromicrobium</taxon>
    </lineage>
</organism>
<dbReference type="Pfam" id="PF11382">
    <property type="entry name" value="MctB"/>
    <property type="match status" value="1"/>
</dbReference>
<dbReference type="GO" id="GO:0055070">
    <property type="term" value="P:copper ion homeostasis"/>
    <property type="evidence" value="ECO:0007669"/>
    <property type="project" value="InterPro"/>
</dbReference>
<keyword evidence="3" id="KW-1185">Reference proteome</keyword>
<feature type="region of interest" description="Disordered" evidence="1">
    <location>
        <begin position="1"/>
        <end position="29"/>
    </location>
</feature>
<dbReference type="GO" id="GO:0016020">
    <property type="term" value="C:membrane"/>
    <property type="evidence" value="ECO:0007669"/>
    <property type="project" value="InterPro"/>
</dbReference>
<gene>
    <name evidence="2" type="ORF">D9V41_10260</name>
</gene>
<feature type="compositionally biased region" description="Basic residues" evidence="1">
    <location>
        <begin position="10"/>
        <end position="25"/>
    </location>
</feature>
<name>A0A3L8PLS1_9ACTN</name>
<sequence>MARARSLAAGRRRRGRRGDRHHPRRHELVERPARPRRRWRHLDRRTLLVINLRYHLVSLAAVLFALAAGIAVGAGLLDDAGATLNNDDQARPDISPAIAGFDAAYAESTSPGLIRNTLADQSVVVFTTPGARDAEITGMMENLQSAGATVTGRVALTGKLLSPSERQFAEGVATQAGGDEISGDGAYELIGSALGRAFLAPETGETDQAARTIRSAFAQGELIDIVQEPEQNATLAVVITGPSSSEDADYGVVVSQFAGAVDASGAGLLVAGPVSSSEDRGIVGRVRSSEVASEVSTFDVTDTATGRIAAVLALVRESAGTSGAWGTSRSADGPLP</sequence>
<dbReference type="Proteomes" id="UP000282515">
    <property type="component" value="Unassembled WGS sequence"/>
</dbReference>
<evidence type="ECO:0000256" key="1">
    <source>
        <dbReference type="SAM" id="MobiDB-lite"/>
    </source>
</evidence>
<dbReference type="OrthoDB" id="3744903at2"/>
<proteinExistence type="predicted"/>
<comment type="caution">
    <text evidence="2">The sequence shown here is derived from an EMBL/GenBank/DDBJ whole genome shotgun (WGS) entry which is preliminary data.</text>
</comment>